<organism evidence="1 2">
    <name type="scientific">Peribacillus frigoritolerans</name>
    <dbReference type="NCBI Taxonomy" id="450367"/>
    <lineage>
        <taxon>Bacteria</taxon>
        <taxon>Bacillati</taxon>
        <taxon>Bacillota</taxon>
        <taxon>Bacilli</taxon>
        <taxon>Bacillales</taxon>
        <taxon>Bacillaceae</taxon>
        <taxon>Peribacillus</taxon>
    </lineage>
</organism>
<reference evidence="1" key="1">
    <citation type="submission" date="2021-04" db="EMBL/GenBank/DDBJ databases">
        <title>Whole genome sequencing of Enterococci isolates from hospitalized patients.</title>
        <authorList>
            <person name="Ogoti B.M."/>
            <person name="Onyambu F.G."/>
        </authorList>
    </citation>
    <scope>NUCLEOTIDE SEQUENCE</scope>
    <source>
        <strain evidence="1">242</strain>
    </source>
</reference>
<name>A0A941FRJ9_9BACI</name>
<sequence>MTENKNEEQILENETIEESAADAVFAEEEIPAAEENDVPVEKMNFNWLKKNCRT</sequence>
<accession>A0A941FRJ9</accession>
<dbReference type="Proteomes" id="UP000680045">
    <property type="component" value="Unassembled WGS sequence"/>
</dbReference>
<protein>
    <submittedName>
        <fullName evidence="1">Uncharacterized protein</fullName>
    </submittedName>
</protein>
<proteinExistence type="predicted"/>
<evidence type="ECO:0000313" key="2">
    <source>
        <dbReference type="Proteomes" id="UP000680045"/>
    </source>
</evidence>
<dbReference type="EMBL" id="JAGTPW010000030">
    <property type="protein sequence ID" value="MBR8645262.1"/>
    <property type="molecule type" value="Genomic_DNA"/>
</dbReference>
<dbReference type="AlphaFoldDB" id="A0A941FRJ9"/>
<gene>
    <name evidence="1" type="ORF">KEH51_16930</name>
</gene>
<comment type="caution">
    <text evidence="1">The sequence shown here is derived from an EMBL/GenBank/DDBJ whole genome shotgun (WGS) entry which is preliminary data.</text>
</comment>
<evidence type="ECO:0000313" key="1">
    <source>
        <dbReference type="EMBL" id="MBR8645262.1"/>
    </source>
</evidence>